<dbReference type="PROSITE" id="PS50062">
    <property type="entry name" value="BCL2_FAMILY"/>
    <property type="match status" value="1"/>
</dbReference>
<proteinExistence type="predicted"/>
<dbReference type="PANTHER" id="PTHR14965:SF1">
    <property type="entry name" value="APOPTOSIS FACILITATOR BCL-2-LIKE PROTEIN 14"/>
    <property type="match status" value="1"/>
</dbReference>
<dbReference type="GO" id="GO:2001236">
    <property type="term" value="P:regulation of extrinsic apoptotic signaling pathway"/>
    <property type="evidence" value="ECO:0007669"/>
    <property type="project" value="TreeGrafter"/>
</dbReference>
<accession>A0A8T2J356</accession>
<keyword evidence="1" id="KW-0597">Phosphoprotein</keyword>
<keyword evidence="5" id="KW-1185">Reference proteome</keyword>
<dbReference type="PANTHER" id="PTHR14965">
    <property type="entry name" value="SI:CH73-248E21.1"/>
    <property type="match status" value="1"/>
</dbReference>
<evidence type="ECO:0000256" key="2">
    <source>
        <dbReference type="ARBA" id="ARBA00022703"/>
    </source>
</evidence>
<dbReference type="AlphaFoldDB" id="A0A8T2J356"/>
<dbReference type="InterPro" id="IPR036834">
    <property type="entry name" value="Bcl-2-like_sf"/>
</dbReference>
<feature type="compositionally biased region" description="Basic residues" evidence="3">
    <location>
        <begin position="84"/>
        <end position="94"/>
    </location>
</feature>
<dbReference type="Proteomes" id="UP000812440">
    <property type="component" value="Chromosome 3"/>
</dbReference>
<protein>
    <recommendedName>
        <fullName evidence="6">Apoptosis facilitator Bcl-2-like protein 14</fullName>
    </recommendedName>
</protein>
<dbReference type="GO" id="GO:0006915">
    <property type="term" value="P:apoptotic process"/>
    <property type="evidence" value="ECO:0007669"/>
    <property type="project" value="UniProtKB-KW"/>
</dbReference>
<dbReference type="InterPro" id="IPR002475">
    <property type="entry name" value="Bcl2-like"/>
</dbReference>
<comment type="caution">
    <text evidence="4">The sequence shown here is derived from an EMBL/GenBank/DDBJ whole genome shotgun (WGS) entry which is preliminary data.</text>
</comment>
<organism evidence="4 5">
    <name type="scientific">Hymenochirus boettgeri</name>
    <name type="common">Congo dwarf clawed frog</name>
    <dbReference type="NCBI Taxonomy" id="247094"/>
    <lineage>
        <taxon>Eukaryota</taxon>
        <taxon>Metazoa</taxon>
        <taxon>Chordata</taxon>
        <taxon>Craniata</taxon>
        <taxon>Vertebrata</taxon>
        <taxon>Euteleostomi</taxon>
        <taxon>Amphibia</taxon>
        <taxon>Batrachia</taxon>
        <taxon>Anura</taxon>
        <taxon>Pipoidea</taxon>
        <taxon>Pipidae</taxon>
        <taxon>Pipinae</taxon>
        <taxon>Hymenochirus</taxon>
    </lineage>
</organism>
<evidence type="ECO:0000313" key="5">
    <source>
        <dbReference type="Proteomes" id="UP000812440"/>
    </source>
</evidence>
<dbReference type="SUPFAM" id="SSF56854">
    <property type="entry name" value="Bcl-2 inhibitors of programmed cell death"/>
    <property type="match status" value="1"/>
</dbReference>
<gene>
    <name evidence="4" type="ORF">GDO86_005061</name>
</gene>
<keyword evidence="2" id="KW-0053">Apoptosis</keyword>
<evidence type="ECO:0000256" key="3">
    <source>
        <dbReference type="SAM" id="MobiDB-lite"/>
    </source>
</evidence>
<dbReference type="Gene3D" id="1.10.437.10">
    <property type="entry name" value="Blc2-like"/>
    <property type="match status" value="1"/>
</dbReference>
<dbReference type="EMBL" id="JAACNH010000006">
    <property type="protein sequence ID" value="KAG8438722.1"/>
    <property type="molecule type" value="Genomic_DNA"/>
</dbReference>
<evidence type="ECO:0000256" key="1">
    <source>
        <dbReference type="ARBA" id="ARBA00022553"/>
    </source>
</evidence>
<dbReference type="OrthoDB" id="9948726at2759"/>
<reference evidence="4" key="1">
    <citation type="thesis" date="2020" institute="ProQuest LLC" country="789 East Eisenhower Parkway, Ann Arbor, MI, USA">
        <title>Comparative Genomics and Chromosome Evolution.</title>
        <authorList>
            <person name="Mudd A.B."/>
        </authorList>
    </citation>
    <scope>NUCLEOTIDE SEQUENCE</scope>
    <source>
        <strain evidence="4">Female2</strain>
        <tissue evidence="4">Blood</tissue>
    </source>
</reference>
<evidence type="ECO:0008006" key="6">
    <source>
        <dbReference type="Google" id="ProtNLM"/>
    </source>
</evidence>
<name>A0A8T2J356_9PIPI</name>
<feature type="region of interest" description="Disordered" evidence="3">
    <location>
        <begin position="42"/>
        <end position="94"/>
    </location>
</feature>
<sequence>MVTVQESTMEEVSLCDEENSMEYKVLMAYAQRQLSNSKYQHLIKKGPSAPASSPTIDGVCPEKSAPNNSNGAEGNCSRETLEKPKKKKRGWRKKLLPSCIRAEKERDEKDPRTVSRTDDPETFRVNAIVRRLRKIVKNHPSPDESMFRTLQRGTSVEADGDDDNYDQLIKELVHILRTAGDQVTKHMEQDRTFLQRLRGAMSYDFFKKMAEVYLSESVPPSMTESEEKSSKLALCIDVTTRLTTLESQPMNKVLGFGAKYLKDNYSPWIHQQGGWEKVMGIQEEKEEEEEVE</sequence>
<evidence type="ECO:0000313" key="4">
    <source>
        <dbReference type="EMBL" id="KAG8438722.1"/>
    </source>
</evidence>